<reference evidence="4 5" key="1">
    <citation type="submission" date="2017-05" db="EMBL/GenBank/DDBJ databases">
        <authorList>
            <person name="Varghese N."/>
            <person name="Submissions S."/>
        </authorList>
    </citation>
    <scope>NUCLEOTIDE SEQUENCE [LARGE SCALE GENOMIC DNA]</scope>
    <source>
        <strain evidence="4 5">DSM 18015</strain>
    </source>
</reference>
<dbReference type="PROSITE" id="PS51257">
    <property type="entry name" value="PROKAR_LIPOPROTEIN"/>
    <property type="match status" value="1"/>
</dbReference>
<dbReference type="Proteomes" id="UP001158050">
    <property type="component" value="Unassembled WGS sequence"/>
</dbReference>
<name>A0ABY1R2P5_9FLAO</name>
<proteinExistence type="predicted"/>
<protein>
    <recommendedName>
        <fullName evidence="3">DUF4349 domain-containing protein</fullName>
    </recommendedName>
</protein>
<dbReference type="Pfam" id="PF14257">
    <property type="entry name" value="DUF4349"/>
    <property type="match status" value="1"/>
</dbReference>
<evidence type="ECO:0000313" key="4">
    <source>
        <dbReference type="EMBL" id="SMP93025.1"/>
    </source>
</evidence>
<organism evidence="4 5">
    <name type="scientific">Epilithonimonas pallida</name>
    <dbReference type="NCBI Taxonomy" id="373671"/>
    <lineage>
        <taxon>Bacteria</taxon>
        <taxon>Pseudomonadati</taxon>
        <taxon>Bacteroidota</taxon>
        <taxon>Flavobacteriia</taxon>
        <taxon>Flavobacteriales</taxon>
        <taxon>Weeksellaceae</taxon>
        <taxon>Chryseobacterium group</taxon>
        <taxon>Epilithonimonas</taxon>
    </lineage>
</organism>
<evidence type="ECO:0000259" key="3">
    <source>
        <dbReference type="Pfam" id="PF14257"/>
    </source>
</evidence>
<feature type="domain" description="DUF4349" evidence="3">
    <location>
        <begin position="66"/>
        <end position="273"/>
    </location>
</feature>
<evidence type="ECO:0000313" key="5">
    <source>
        <dbReference type="Proteomes" id="UP001158050"/>
    </source>
</evidence>
<keyword evidence="5" id="KW-1185">Reference proteome</keyword>
<gene>
    <name evidence="4" type="ORF">SAMN05421679_104241</name>
</gene>
<dbReference type="RefSeq" id="WP_283416699.1">
    <property type="nucleotide sequence ID" value="NZ_FXUO01000004.1"/>
</dbReference>
<accession>A0ABY1R2P5</accession>
<keyword evidence="2" id="KW-1133">Transmembrane helix</keyword>
<dbReference type="EMBL" id="FXUO01000004">
    <property type="protein sequence ID" value="SMP93025.1"/>
    <property type="molecule type" value="Genomic_DNA"/>
</dbReference>
<evidence type="ECO:0000256" key="1">
    <source>
        <dbReference type="SAM" id="Coils"/>
    </source>
</evidence>
<keyword evidence="2" id="KW-0812">Transmembrane</keyword>
<sequence length="285" mass="32849">MRKIYLLFLFATILSCGKNNNHEMISADLALVDNVSAKSESSDKLLPLPNLIEEKTPSDNPQKISQKIIKTGRIEIEVGDINKAQKIITDNFKKLDAYKQGEFFSNSEEQEMLKMTIRVPNENFDNLLQSMDEGIGNVISKNIGTDDVTEEYTDVSIRLENKLTYLEKYRDLLKKSTNTKDILEIQENIRNLEEEIESSKGRLKFIDDKVKYSTIELTLIKNKPRNSVTSKIGFGSQFVDSVAQGWNNFVGFILGLITYWPFLLIIPIIIILFRKWRNRKRKSKD</sequence>
<evidence type="ECO:0000256" key="2">
    <source>
        <dbReference type="SAM" id="Phobius"/>
    </source>
</evidence>
<keyword evidence="1" id="KW-0175">Coiled coil</keyword>
<feature type="transmembrane region" description="Helical" evidence="2">
    <location>
        <begin position="249"/>
        <end position="273"/>
    </location>
</feature>
<feature type="coiled-coil region" evidence="1">
    <location>
        <begin position="166"/>
        <end position="209"/>
    </location>
</feature>
<keyword evidence="2" id="KW-0472">Membrane</keyword>
<dbReference type="InterPro" id="IPR025645">
    <property type="entry name" value="DUF4349"/>
</dbReference>
<comment type="caution">
    <text evidence="4">The sequence shown here is derived from an EMBL/GenBank/DDBJ whole genome shotgun (WGS) entry which is preliminary data.</text>
</comment>